<evidence type="ECO:0000313" key="3">
    <source>
        <dbReference type="EMBL" id="GAA4078419.1"/>
    </source>
</evidence>
<protein>
    <recommendedName>
        <fullName evidence="5">DUF1707 domain-containing protein</fullName>
    </recommendedName>
</protein>
<sequence length="200" mass="21445">MTSSTGSTPRSSIRRHLDNLAAAKDATPEERQRILETVRQEAQDRRRTRPVPRWLANGTNRRALALLAAVPFAAGAASAFMSPDSGATLAVQAAGAVGLLTGILLLRRATRELTELAAAELDERELQERNRALGAAYVTLLVCMFVVALLAIADGPLLDVAGWKPLIFGLVGTAILLPSAAAAWTWDDVDEEHWPESGVQ</sequence>
<dbReference type="Proteomes" id="UP001500683">
    <property type="component" value="Unassembled WGS sequence"/>
</dbReference>
<dbReference type="EMBL" id="BAAAZG010000025">
    <property type="protein sequence ID" value="GAA4078419.1"/>
    <property type="molecule type" value="Genomic_DNA"/>
</dbReference>
<gene>
    <name evidence="3" type="ORF">GCM10022214_40560</name>
</gene>
<feature type="region of interest" description="Disordered" evidence="1">
    <location>
        <begin position="1"/>
        <end position="30"/>
    </location>
</feature>
<evidence type="ECO:0000256" key="1">
    <source>
        <dbReference type="SAM" id="MobiDB-lite"/>
    </source>
</evidence>
<evidence type="ECO:0000313" key="4">
    <source>
        <dbReference type="Proteomes" id="UP001500683"/>
    </source>
</evidence>
<feature type="transmembrane region" description="Helical" evidence="2">
    <location>
        <begin position="87"/>
        <end position="106"/>
    </location>
</feature>
<evidence type="ECO:0000256" key="2">
    <source>
        <dbReference type="SAM" id="Phobius"/>
    </source>
</evidence>
<feature type="transmembrane region" description="Helical" evidence="2">
    <location>
        <begin position="63"/>
        <end position="81"/>
    </location>
</feature>
<feature type="transmembrane region" description="Helical" evidence="2">
    <location>
        <begin position="165"/>
        <end position="186"/>
    </location>
</feature>
<feature type="transmembrane region" description="Helical" evidence="2">
    <location>
        <begin position="132"/>
        <end position="153"/>
    </location>
</feature>
<feature type="compositionally biased region" description="Polar residues" evidence="1">
    <location>
        <begin position="1"/>
        <end position="11"/>
    </location>
</feature>
<dbReference type="RefSeq" id="WP_344949515.1">
    <property type="nucleotide sequence ID" value="NZ_BAAAZG010000025.1"/>
</dbReference>
<accession>A0ABP7W287</accession>
<keyword evidence="2" id="KW-1133">Transmembrane helix</keyword>
<keyword evidence="4" id="KW-1185">Reference proteome</keyword>
<keyword evidence="2" id="KW-0472">Membrane</keyword>
<reference evidence="4" key="1">
    <citation type="journal article" date="2019" name="Int. J. Syst. Evol. Microbiol.">
        <title>The Global Catalogue of Microorganisms (GCM) 10K type strain sequencing project: providing services to taxonomists for standard genome sequencing and annotation.</title>
        <authorList>
            <consortium name="The Broad Institute Genomics Platform"/>
            <consortium name="The Broad Institute Genome Sequencing Center for Infectious Disease"/>
            <person name="Wu L."/>
            <person name="Ma J."/>
        </authorList>
    </citation>
    <scope>NUCLEOTIDE SEQUENCE [LARGE SCALE GENOMIC DNA]</scope>
    <source>
        <strain evidence="4">JCM 16702</strain>
    </source>
</reference>
<keyword evidence="2" id="KW-0812">Transmembrane</keyword>
<name>A0ABP7W287_9ACTN</name>
<evidence type="ECO:0008006" key="5">
    <source>
        <dbReference type="Google" id="ProtNLM"/>
    </source>
</evidence>
<organism evidence="3 4">
    <name type="scientific">Actinomadura miaoliensis</name>
    <dbReference type="NCBI Taxonomy" id="430685"/>
    <lineage>
        <taxon>Bacteria</taxon>
        <taxon>Bacillati</taxon>
        <taxon>Actinomycetota</taxon>
        <taxon>Actinomycetes</taxon>
        <taxon>Streptosporangiales</taxon>
        <taxon>Thermomonosporaceae</taxon>
        <taxon>Actinomadura</taxon>
    </lineage>
</organism>
<proteinExistence type="predicted"/>
<comment type="caution">
    <text evidence="3">The sequence shown here is derived from an EMBL/GenBank/DDBJ whole genome shotgun (WGS) entry which is preliminary data.</text>
</comment>